<dbReference type="Proteomes" id="UP000269692">
    <property type="component" value="Unassembled WGS sequence"/>
</dbReference>
<reference evidence="1 2" key="1">
    <citation type="submission" date="2018-10" db="EMBL/GenBank/DDBJ databases">
        <title>Xanthobacter tagetidis genome sequencing and assembly.</title>
        <authorList>
            <person name="Maclea K.S."/>
            <person name="Goen A.E."/>
            <person name="Fatima S.A."/>
        </authorList>
    </citation>
    <scope>NUCLEOTIDE SEQUENCE [LARGE SCALE GENOMIC DNA]</scope>
    <source>
        <strain evidence="1 2">ATCC 700314</strain>
    </source>
</reference>
<protein>
    <submittedName>
        <fullName evidence="1">Uncharacterized protein</fullName>
    </submittedName>
</protein>
<dbReference type="InterPro" id="IPR029040">
    <property type="entry name" value="RPABC4/Spt4"/>
</dbReference>
<organism evidence="1 2">
    <name type="scientific">Xanthobacter tagetidis</name>
    <dbReference type="NCBI Taxonomy" id="60216"/>
    <lineage>
        <taxon>Bacteria</taxon>
        <taxon>Pseudomonadati</taxon>
        <taxon>Pseudomonadota</taxon>
        <taxon>Alphaproteobacteria</taxon>
        <taxon>Hyphomicrobiales</taxon>
        <taxon>Xanthobacteraceae</taxon>
        <taxon>Xanthobacter</taxon>
    </lineage>
</organism>
<dbReference type="AlphaFoldDB" id="A0A3L7ALY0"/>
<proteinExistence type="predicted"/>
<keyword evidence="2" id="KW-1185">Reference proteome</keyword>
<dbReference type="EMBL" id="RCTF01000003">
    <property type="protein sequence ID" value="RLP80558.1"/>
    <property type="molecule type" value="Genomic_DNA"/>
</dbReference>
<dbReference type="RefSeq" id="WP_121622351.1">
    <property type="nucleotide sequence ID" value="NZ_JACIIW010000006.1"/>
</dbReference>
<comment type="caution">
    <text evidence="1">The sequence shown here is derived from an EMBL/GenBank/DDBJ whole genome shotgun (WGS) entry which is preliminary data.</text>
</comment>
<dbReference type="OrthoDB" id="1770358at2"/>
<evidence type="ECO:0000313" key="1">
    <source>
        <dbReference type="EMBL" id="RLP80558.1"/>
    </source>
</evidence>
<sequence>MRSPRYICPQCGSVRVDATPKQVRCLNCGHAAPRKGFPTSLDPAPAPEAWDGRRRSLGGQVLKIRGAE</sequence>
<evidence type="ECO:0000313" key="2">
    <source>
        <dbReference type="Proteomes" id="UP000269692"/>
    </source>
</evidence>
<accession>A0A3L7ALY0</accession>
<name>A0A3L7ALY0_9HYPH</name>
<dbReference type="SUPFAM" id="SSF63393">
    <property type="entry name" value="RNA polymerase subunits"/>
    <property type="match status" value="1"/>
</dbReference>
<gene>
    <name evidence="1" type="ORF">D9R14_05785</name>
</gene>